<evidence type="ECO:0000256" key="1">
    <source>
        <dbReference type="ARBA" id="ARBA00022478"/>
    </source>
</evidence>
<dbReference type="FunFam" id="3.90.980.10:FF:000001">
    <property type="entry name" value="DNA primase"/>
    <property type="match status" value="1"/>
</dbReference>
<organism evidence="18 19">
    <name type="scientific">Lactobacillus porci</name>
    <dbReference type="NCBI Taxonomy" id="2012477"/>
    <lineage>
        <taxon>Bacteria</taxon>
        <taxon>Bacillati</taxon>
        <taxon>Bacillota</taxon>
        <taxon>Bacilli</taxon>
        <taxon>Lactobacillales</taxon>
        <taxon>Lactobacillaceae</taxon>
        <taxon>Lactobacillus</taxon>
    </lineage>
</organism>
<dbReference type="EMBL" id="VUMX01000011">
    <property type="protein sequence ID" value="MST87065.1"/>
    <property type="molecule type" value="Genomic_DNA"/>
</dbReference>
<dbReference type="Proteomes" id="UP000438120">
    <property type="component" value="Unassembled WGS sequence"/>
</dbReference>
<dbReference type="SMART" id="SM00493">
    <property type="entry name" value="TOPRIM"/>
    <property type="match status" value="1"/>
</dbReference>
<feature type="zinc finger region" description="CHC2-type" evidence="13 15">
    <location>
        <begin position="40"/>
        <end position="64"/>
    </location>
</feature>
<evidence type="ECO:0000256" key="13">
    <source>
        <dbReference type="HAMAP-Rule" id="MF_00974"/>
    </source>
</evidence>
<dbReference type="InterPro" id="IPR019475">
    <property type="entry name" value="DNA_primase_DnaB-bd"/>
</dbReference>
<comment type="domain">
    <text evidence="13">Contains an N-terminal zinc-binding domain, a central core domain that contains the primase activity, and a C-terminal DnaB-binding domain.</text>
</comment>
<dbReference type="Pfam" id="PF10410">
    <property type="entry name" value="DnaB_bind"/>
    <property type="match status" value="1"/>
</dbReference>
<proteinExistence type="inferred from homology"/>
<dbReference type="PROSITE" id="PS00758">
    <property type="entry name" value="ARGE_DAPE_CPG2_1"/>
    <property type="match status" value="1"/>
</dbReference>
<dbReference type="GO" id="GO:1990077">
    <property type="term" value="C:primosome complex"/>
    <property type="evidence" value="ECO:0007669"/>
    <property type="project" value="UniProtKB-KW"/>
</dbReference>
<evidence type="ECO:0000256" key="11">
    <source>
        <dbReference type="ARBA" id="ARBA00023125"/>
    </source>
</evidence>
<dbReference type="AlphaFoldDB" id="A0A6A8ME51"/>
<dbReference type="InterPro" id="IPR006295">
    <property type="entry name" value="DNA_primase_DnaG"/>
</dbReference>
<dbReference type="Pfam" id="PF08275">
    <property type="entry name" value="DNAG_N"/>
    <property type="match status" value="1"/>
</dbReference>
<dbReference type="InterPro" id="IPR034151">
    <property type="entry name" value="TOPRIM_DnaG_bac"/>
</dbReference>
<comment type="subunit">
    <text evidence="13">Monomer. Interacts with DnaB.</text>
</comment>
<dbReference type="EC" id="2.7.7.101" evidence="13"/>
<evidence type="ECO:0000313" key="19">
    <source>
        <dbReference type="Proteomes" id="UP000438120"/>
    </source>
</evidence>
<keyword evidence="7 13" id="KW-0863">Zinc-finger</keyword>
<dbReference type="InterPro" id="IPR036977">
    <property type="entry name" value="DNA_primase_Znf_CHC2"/>
</dbReference>
<dbReference type="Pfam" id="PF01807">
    <property type="entry name" value="Zn_ribbon_DnaG"/>
    <property type="match status" value="1"/>
</dbReference>
<dbReference type="Gene3D" id="3.90.980.10">
    <property type="entry name" value="DNA primase, catalytic core, N-terminal domain"/>
    <property type="match status" value="1"/>
</dbReference>
<keyword evidence="1 13" id="KW-0240">DNA-directed RNA polymerase</keyword>
<keyword evidence="2 13" id="KW-0639">Primosome</keyword>
<comment type="cofactor">
    <cofactor evidence="13 14 15">
        <name>Zn(2+)</name>
        <dbReference type="ChEBI" id="CHEBI:29105"/>
    </cofactor>
    <text evidence="13 14 15">Binds 1 zinc ion per monomer.</text>
</comment>
<evidence type="ECO:0000256" key="5">
    <source>
        <dbReference type="ARBA" id="ARBA00022705"/>
    </source>
</evidence>
<dbReference type="NCBIfam" id="TIGR01391">
    <property type="entry name" value="dnaG"/>
    <property type="match status" value="1"/>
</dbReference>
<dbReference type="PANTHER" id="PTHR30313:SF2">
    <property type="entry name" value="DNA PRIMASE"/>
    <property type="match status" value="1"/>
</dbReference>
<dbReference type="GO" id="GO:0005737">
    <property type="term" value="C:cytoplasm"/>
    <property type="evidence" value="ECO:0007669"/>
    <property type="project" value="TreeGrafter"/>
</dbReference>
<dbReference type="SUPFAM" id="SSF57783">
    <property type="entry name" value="Zinc beta-ribbon"/>
    <property type="match status" value="1"/>
</dbReference>
<keyword evidence="19" id="KW-1185">Reference proteome</keyword>
<evidence type="ECO:0000256" key="8">
    <source>
        <dbReference type="ARBA" id="ARBA00022801"/>
    </source>
</evidence>
<dbReference type="Gene3D" id="1.10.860.10">
    <property type="entry name" value="DNAb Helicase, Chain A"/>
    <property type="match status" value="1"/>
</dbReference>
<dbReference type="SMART" id="SM00400">
    <property type="entry name" value="ZnF_CHCC"/>
    <property type="match status" value="1"/>
</dbReference>
<evidence type="ECO:0000256" key="9">
    <source>
        <dbReference type="ARBA" id="ARBA00022833"/>
    </source>
</evidence>
<name>A0A6A8ME51_9LACO</name>
<evidence type="ECO:0000256" key="10">
    <source>
        <dbReference type="ARBA" id="ARBA00022842"/>
    </source>
</evidence>
<keyword evidence="3 13" id="KW-0808">Transferase</keyword>
<dbReference type="OrthoDB" id="9803773at2"/>
<dbReference type="Pfam" id="PF13155">
    <property type="entry name" value="Toprim_2"/>
    <property type="match status" value="1"/>
</dbReference>
<dbReference type="GO" id="GO:0003677">
    <property type="term" value="F:DNA binding"/>
    <property type="evidence" value="ECO:0007669"/>
    <property type="project" value="UniProtKB-KW"/>
</dbReference>
<feature type="region of interest" description="Disordered" evidence="16">
    <location>
        <begin position="428"/>
        <end position="447"/>
    </location>
</feature>
<dbReference type="PANTHER" id="PTHR30313">
    <property type="entry name" value="DNA PRIMASE"/>
    <property type="match status" value="1"/>
</dbReference>
<reference evidence="18 19" key="1">
    <citation type="submission" date="2019-08" db="EMBL/GenBank/DDBJ databases">
        <title>In-depth cultivation of the pig gut microbiome towards novel bacterial diversity and tailored functional studies.</title>
        <authorList>
            <person name="Wylensek D."/>
            <person name="Hitch T.C.A."/>
            <person name="Clavel T."/>
        </authorList>
    </citation>
    <scope>NUCLEOTIDE SEQUENCE [LARGE SCALE GENOMIC DNA]</scope>
    <source>
        <strain evidence="18 19">Bifido-178-WT-2B</strain>
    </source>
</reference>
<dbReference type="SUPFAM" id="SSF56731">
    <property type="entry name" value="DNA primase core"/>
    <property type="match status" value="1"/>
</dbReference>
<dbReference type="PROSITE" id="PS50880">
    <property type="entry name" value="TOPRIM"/>
    <property type="match status" value="1"/>
</dbReference>
<dbReference type="CDD" id="cd03364">
    <property type="entry name" value="TOPRIM_DnaG_primases"/>
    <property type="match status" value="1"/>
</dbReference>
<evidence type="ECO:0000256" key="14">
    <source>
        <dbReference type="PIRNR" id="PIRNR002811"/>
    </source>
</evidence>
<dbReference type="InterPro" id="IPR006171">
    <property type="entry name" value="TOPRIM_dom"/>
</dbReference>
<comment type="function">
    <text evidence="13 14">RNA polymerase that catalyzes the synthesis of short RNA molecules used as primers for DNA polymerase during DNA replication.</text>
</comment>
<keyword evidence="5 13" id="KW-0235">DNA replication</keyword>
<evidence type="ECO:0000256" key="2">
    <source>
        <dbReference type="ARBA" id="ARBA00022515"/>
    </source>
</evidence>
<dbReference type="RefSeq" id="WP_154548461.1">
    <property type="nucleotide sequence ID" value="NZ_VUMX01000011.1"/>
</dbReference>
<keyword evidence="9 13" id="KW-0862">Zinc</keyword>
<dbReference type="InterPro" id="IPR013264">
    <property type="entry name" value="DNAG_N"/>
</dbReference>
<comment type="catalytic activity">
    <reaction evidence="13">
        <text>ssDNA + n NTP = ssDNA/pppN(pN)n-1 hybrid + (n-1) diphosphate.</text>
        <dbReference type="EC" id="2.7.7.101"/>
    </reaction>
</comment>
<keyword evidence="11 13" id="KW-0238">DNA-binding</keyword>
<dbReference type="InterPro" id="IPR030846">
    <property type="entry name" value="DnaG_bac"/>
</dbReference>
<keyword evidence="8" id="KW-0378">Hydrolase</keyword>
<comment type="caution">
    <text evidence="18">The sequence shown here is derived from an EMBL/GenBank/DDBJ whole genome shotgun (WGS) entry which is preliminary data.</text>
</comment>
<feature type="domain" description="Toprim" evidence="17">
    <location>
        <begin position="257"/>
        <end position="341"/>
    </location>
</feature>
<evidence type="ECO:0000256" key="12">
    <source>
        <dbReference type="ARBA" id="ARBA00023163"/>
    </source>
</evidence>
<dbReference type="HAMAP" id="MF_00974">
    <property type="entry name" value="DNA_primase_DnaG"/>
    <property type="match status" value="1"/>
</dbReference>
<dbReference type="Gene3D" id="3.40.1360.10">
    <property type="match status" value="1"/>
</dbReference>
<protein>
    <recommendedName>
        <fullName evidence="13 14">DNA primase</fullName>
        <ecNumber evidence="13">2.7.7.101</ecNumber>
    </recommendedName>
</protein>
<dbReference type="InterPro" id="IPR037068">
    <property type="entry name" value="DNA_primase_core_N_sf"/>
</dbReference>
<gene>
    <name evidence="13" type="primary">dnaG</name>
    <name evidence="18" type="ORF">FYJ62_05295</name>
</gene>
<evidence type="ECO:0000256" key="16">
    <source>
        <dbReference type="SAM" id="MobiDB-lite"/>
    </source>
</evidence>
<evidence type="ECO:0000256" key="6">
    <source>
        <dbReference type="ARBA" id="ARBA00022723"/>
    </source>
</evidence>
<evidence type="ECO:0000256" key="15">
    <source>
        <dbReference type="PIRSR" id="PIRSR002811-1"/>
    </source>
</evidence>
<dbReference type="GO" id="GO:0008270">
    <property type="term" value="F:zinc ion binding"/>
    <property type="evidence" value="ECO:0007669"/>
    <property type="project" value="UniProtKB-UniRule"/>
</dbReference>
<dbReference type="InterPro" id="IPR016136">
    <property type="entry name" value="DNA_helicase_N/primase_C"/>
</dbReference>
<dbReference type="FunFam" id="3.90.580.10:FF:000001">
    <property type="entry name" value="DNA primase"/>
    <property type="match status" value="1"/>
</dbReference>
<keyword evidence="10" id="KW-0460">Magnesium</keyword>
<dbReference type="GO" id="GO:0000428">
    <property type="term" value="C:DNA-directed RNA polymerase complex"/>
    <property type="evidence" value="ECO:0007669"/>
    <property type="project" value="UniProtKB-KW"/>
</dbReference>
<feature type="compositionally biased region" description="Basic residues" evidence="16">
    <location>
        <begin position="428"/>
        <end position="438"/>
    </location>
</feature>
<dbReference type="Gene3D" id="3.90.580.10">
    <property type="entry name" value="Zinc finger, CHC2-type domain"/>
    <property type="match status" value="1"/>
</dbReference>
<keyword evidence="4 13" id="KW-0548">Nucleotidyltransferase</keyword>
<evidence type="ECO:0000256" key="7">
    <source>
        <dbReference type="ARBA" id="ARBA00022771"/>
    </source>
</evidence>
<evidence type="ECO:0000256" key="4">
    <source>
        <dbReference type="ARBA" id="ARBA00022695"/>
    </source>
</evidence>
<keyword evidence="6 13" id="KW-0479">Metal-binding</keyword>
<evidence type="ECO:0000313" key="18">
    <source>
        <dbReference type="EMBL" id="MST87065.1"/>
    </source>
</evidence>
<sequence>MAGRIPEDFINEVRDSVDIVDVIGQYVSLEKRGKDYVGLCPFHQEKTPSFSVNQQKQFFYCFGCHRGGNVFKFMMEKEELTFPESVERVAEMANIPMPASYNNEPVQQNPLVSMHKDAADFYHQILMTTRIGERGLSYAKERELDEDLLKHFDIGYAPGNGDVLYTFLKEKGYSEEQLIESGLFVQSQDGRLFDRFRDRLMFPMKDETGHPVAFSGRRISNNDKEPKYLNSPETSIFTKSKLLFHFSEAKKVARKEGHLILFEGHMDVVSAYKAGIKSGIASMGTSLTQDQVYMIRRITNNVVINYDGDAPGVSAAERAVGLFKQAGNFNLGIVVLPEKLDPDEYVKKYGPERYQQEIKGAISPTDFYLLRLKQKYNLNNEREKMAYLNDAMTEIASLASPVEQDIYLQRLGKESGVSTDALKASLSRARRRQRRVKQHTSQMQGEMPPEQLPYAEILPPESQVSQIPPKAEKAQQRLLYAYIGSDEARSYLLKNGFVFPSPEYQQAATAWLDYVETHDKISLSGFLDFVPEQLQSIIVSTDMAQMPGEITLGELDEQVAAINLCKIDEEIGKLQQQIEEARRKGDSQSLLTLTQQILRLRQLKKEEEEGLSGRSK</sequence>
<keyword evidence="12 13" id="KW-0804">Transcription</keyword>
<evidence type="ECO:0000259" key="17">
    <source>
        <dbReference type="PROSITE" id="PS50880"/>
    </source>
</evidence>
<dbReference type="GO" id="GO:0006269">
    <property type="term" value="P:DNA replication, synthesis of primer"/>
    <property type="evidence" value="ECO:0007669"/>
    <property type="project" value="UniProtKB-UniRule"/>
</dbReference>
<dbReference type="InterPro" id="IPR002694">
    <property type="entry name" value="Znf_CHC2"/>
</dbReference>
<dbReference type="GO" id="GO:0003899">
    <property type="term" value="F:DNA-directed RNA polymerase activity"/>
    <property type="evidence" value="ECO:0007669"/>
    <property type="project" value="UniProtKB-UniRule"/>
</dbReference>
<comment type="similarity">
    <text evidence="13 14">Belongs to the DnaG primase family.</text>
</comment>
<dbReference type="InterPro" id="IPR050219">
    <property type="entry name" value="DnaG_primase"/>
</dbReference>
<dbReference type="PIRSF" id="PIRSF002811">
    <property type="entry name" value="DnaG"/>
    <property type="match status" value="1"/>
</dbReference>
<dbReference type="InterPro" id="IPR001261">
    <property type="entry name" value="ArgE/DapE_CS"/>
</dbReference>
<evidence type="ECO:0000256" key="3">
    <source>
        <dbReference type="ARBA" id="ARBA00022679"/>
    </source>
</evidence>
<accession>A0A6A8ME51</accession>